<dbReference type="PROSITE" id="PS50851">
    <property type="entry name" value="CHEW"/>
    <property type="match status" value="1"/>
</dbReference>
<evidence type="ECO:0000256" key="8">
    <source>
        <dbReference type="ARBA" id="ARBA00022679"/>
    </source>
</evidence>
<evidence type="ECO:0000256" key="3">
    <source>
        <dbReference type="ARBA" id="ARBA00012438"/>
    </source>
</evidence>
<dbReference type="SMART" id="SM01231">
    <property type="entry name" value="H-kinase_dim"/>
    <property type="match status" value="1"/>
</dbReference>
<dbReference type="InterPro" id="IPR004105">
    <property type="entry name" value="CheA-like_dim"/>
</dbReference>
<keyword evidence="12" id="KW-0902">Two-component regulatory system</keyword>
<evidence type="ECO:0000256" key="11">
    <source>
        <dbReference type="ARBA" id="ARBA00022840"/>
    </source>
</evidence>
<dbReference type="InterPro" id="IPR002545">
    <property type="entry name" value="CheW-lke_dom"/>
</dbReference>
<dbReference type="InterPro" id="IPR005467">
    <property type="entry name" value="His_kinase_dom"/>
</dbReference>
<keyword evidence="15" id="KW-0175">Coiled coil</keyword>
<evidence type="ECO:0000256" key="15">
    <source>
        <dbReference type="SAM" id="Coils"/>
    </source>
</evidence>
<dbReference type="PANTHER" id="PTHR43395">
    <property type="entry name" value="SENSOR HISTIDINE KINASE CHEA"/>
    <property type="match status" value="1"/>
</dbReference>
<evidence type="ECO:0000259" key="18">
    <source>
        <dbReference type="PROSITE" id="PS50894"/>
    </source>
</evidence>
<dbReference type="SUPFAM" id="SSF50341">
    <property type="entry name" value="CheW-like"/>
    <property type="match status" value="1"/>
</dbReference>
<keyword evidence="7 14" id="KW-0597">Phosphoprotein</keyword>
<evidence type="ECO:0000256" key="9">
    <source>
        <dbReference type="ARBA" id="ARBA00022741"/>
    </source>
</evidence>
<feature type="domain" description="CheW-like" evidence="17">
    <location>
        <begin position="519"/>
        <end position="651"/>
    </location>
</feature>
<dbReference type="SUPFAM" id="SSF55052">
    <property type="entry name" value="CheY-binding domain of CheA"/>
    <property type="match status" value="1"/>
</dbReference>
<dbReference type="InterPro" id="IPR010808">
    <property type="entry name" value="CheA_P2-bd"/>
</dbReference>
<comment type="function">
    <text evidence="13">Involved in the transmission of sensory signals from the chemoreceptors to the flagellar motors. CheA is autophosphorylated; it can transfer its phosphate group to either CheB or CheY.</text>
</comment>
<feature type="coiled-coil region" evidence="15">
    <location>
        <begin position="1"/>
        <end position="32"/>
    </location>
</feature>
<dbReference type="Pfam" id="PF02895">
    <property type="entry name" value="H-kinase_dim"/>
    <property type="match status" value="1"/>
</dbReference>
<dbReference type="Gene3D" id="2.30.30.40">
    <property type="entry name" value="SH3 Domains"/>
    <property type="match status" value="1"/>
</dbReference>
<keyword evidence="11" id="KW-0067">ATP-binding</keyword>
<keyword evidence="6" id="KW-0145">Chemotaxis</keyword>
<dbReference type="InterPro" id="IPR037006">
    <property type="entry name" value="CheA-like_homodim_sf"/>
</dbReference>
<comment type="subcellular location">
    <subcellularLocation>
        <location evidence="2">Cytoplasm</location>
    </subcellularLocation>
</comment>
<dbReference type="InterPro" id="IPR051315">
    <property type="entry name" value="Bact_Chemotaxis_CheA"/>
</dbReference>
<dbReference type="Pfam" id="PF07194">
    <property type="entry name" value="P2"/>
    <property type="match status" value="1"/>
</dbReference>
<organism evidence="19 20">
    <name type="scientific">Ferviditalea candida</name>
    <dbReference type="NCBI Taxonomy" id="3108399"/>
    <lineage>
        <taxon>Bacteria</taxon>
        <taxon>Bacillati</taxon>
        <taxon>Bacillota</taxon>
        <taxon>Bacilli</taxon>
        <taxon>Bacillales</taxon>
        <taxon>Paenibacillaceae</taxon>
        <taxon>Ferviditalea</taxon>
    </lineage>
</organism>
<dbReference type="Gene3D" id="1.10.287.560">
    <property type="entry name" value="Histidine kinase CheA-like, homodimeric domain"/>
    <property type="match status" value="1"/>
</dbReference>
<dbReference type="SMART" id="SM00387">
    <property type="entry name" value="HATPase_c"/>
    <property type="match status" value="1"/>
</dbReference>
<evidence type="ECO:0000256" key="5">
    <source>
        <dbReference type="ARBA" id="ARBA00022490"/>
    </source>
</evidence>
<dbReference type="InterPro" id="IPR004358">
    <property type="entry name" value="Sig_transdc_His_kin-like_C"/>
</dbReference>
<name>A0ABU5ZF32_9BACL</name>
<dbReference type="Gene3D" id="3.30.70.1110">
    <property type="entry name" value="Histidine kinase CheA-like, P2 response regulator-binding domain"/>
    <property type="match status" value="1"/>
</dbReference>
<dbReference type="InterPro" id="IPR036097">
    <property type="entry name" value="HisK_dim/P_sf"/>
</dbReference>
<evidence type="ECO:0000256" key="12">
    <source>
        <dbReference type="ARBA" id="ARBA00023012"/>
    </source>
</evidence>
<evidence type="ECO:0000313" key="20">
    <source>
        <dbReference type="Proteomes" id="UP001310386"/>
    </source>
</evidence>
<dbReference type="Gene3D" id="3.30.565.10">
    <property type="entry name" value="Histidine kinase-like ATPase, C-terminal domain"/>
    <property type="match status" value="1"/>
</dbReference>
<dbReference type="InterPro" id="IPR003594">
    <property type="entry name" value="HATPase_dom"/>
</dbReference>
<evidence type="ECO:0000256" key="10">
    <source>
        <dbReference type="ARBA" id="ARBA00022777"/>
    </source>
</evidence>
<feature type="modified residue" description="Phosphohistidine" evidence="14">
    <location>
        <position position="47"/>
    </location>
</feature>
<dbReference type="SUPFAM" id="SSF55874">
    <property type="entry name" value="ATPase domain of HSP90 chaperone/DNA topoisomerase II/histidine kinase"/>
    <property type="match status" value="1"/>
</dbReference>
<dbReference type="CDD" id="cd00088">
    <property type="entry name" value="HPT"/>
    <property type="match status" value="1"/>
</dbReference>
<dbReference type="EMBL" id="JAYJLD010000004">
    <property type="protein sequence ID" value="MEB3100803.1"/>
    <property type="molecule type" value="Genomic_DNA"/>
</dbReference>
<evidence type="ECO:0000256" key="4">
    <source>
        <dbReference type="ARBA" id="ARBA00021495"/>
    </source>
</evidence>
<evidence type="ECO:0000256" key="14">
    <source>
        <dbReference type="PROSITE-ProRule" id="PRU00110"/>
    </source>
</evidence>
<dbReference type="Pfam" id="PF02518">
    <property type="entry name" value="HATPase_c"/>
    <property type="match status" value="1"/>
</dbReference>
<dbReference type="RefSeq" id="WP_371752921.1">
    <property type="nucleotide sequence ID" value="NZ_JAYJLD010000004.1"/>
</dbReference>
<dbReference type="Gene3D" id="1.20.120.160">
    <property type="entry name" value="HPT domain"/>
    <property type="match status" value="1"/>
</dbReference>
<keyword evidence="8 19" id="KW-0808">Transferase</keyword>
<dbReference type="SMART" id="SM00260">
    <property type="entry name" value="CheW"/>
    <property type="match status" value="1"/>
</dbReference>
<proteinExistence type="predicted"/>
<dbReference type="CDD" id="cd00731">
    <property type="entry name" value="CheA_reg"/>
    <property type="match status" value="1"/>
</dbReference>
<evidence type="ECO:0000256" key="2">
    <source>
        <dbReference type="ARBA" id="ARBA00004496"/>
    </source>
</evidence>
<evidence type="ECO:0000256" key="1">
    <source>
        <dbReference type="ARBA" id="ARBA00000085"/>
    </source>
</evidence>
<dbReference type="PROSITE" id="PS50109">
    <property type="entry name" value="HIS_KIN"/>
    <property type="match status" value="1"/>
</dbReference>
<evidence type="ECO:0000313" key="19">
    <source>
        <dbReference type="EMBL" id="MEB3100803.1"/>
    </source>
</evidence>
<dbReference type="SUPFAM" id="SSF47226">
    <property type="entry name" value="Histidine-containing phosphotransfer domain, HPT domain"/>
    <property type="match status" value="1"/>
</dbReference>
<keyword evidence="10" id="KW-0418">Kinase</keyword>
<keyword evidence="5" id="KW-0963">Cytoplasm</keyword>
<accession>A0ABU5ZF32</accession>
<evidence type="ECO:0000256" key="6">
    <source>
        <dbReference type="ARBA" id="ARBA00022500"/>
    </source>
</evidence>
<dbReference type="CDD" id="cd16916">
    <property type="entry name" value="HATPase_CheA-like"/>
    <property type="match status" value="1"/>
</dbReference>
<dbReference type="Pfam" id="PF01627">
    <property type="entry name" value="Hpt"/>
    <property type="match status" value="1"/>
</dbReference>
<dbReference type="Pfam" id="PF01584">
    <property type="entry name" value="CheW"/>
    <property type="match status" value="1"/>
</dbReference>
<dbReference type="PANTHER" id="PTHR43395:SF10">
    <property type="entry name" value="CHEMOTAXIS PROTEIN CHEA"/>
    <property type="match status" value="1"/>
</dbReference>
<dbReference type="InterPro" id="IPR037052">
    <property type="entry name" value="CheA-like_P2_sf"/>
</dbReference>
<evidence type="ECO:0000259" key="16">
    <source>
        <dbReference type="PROSITE" id="PS50109"/>
    </source>
</evidence>
<evidence type="ECO:0000256" key="7">
    <source>
        <dbReference type="ARBA" id="ARBA00022553"/>
    </source>
</evidence>
<reference evidence="19" key="1">
    <citation type="submission" date="2023-12" db="EMBL/GenBank/DDBJ databases">
        <title>Fervidustalea candida gen. nov., sp. nov., a novel member of the family Paenibacillaceae isolated from a geothermal area.</title>
        <authorList>
            <person name="Li W.-J."/>
            <person name="Jiao J.-Y."/>
            <person name="Chen Y."/>
        </authorList>
    </citation>
    <scope>NUCLEOTIDE SEQUENCE</scope>
    <source>
        <strain evidence="19">SYSU GA230002</strain>
    </source>
</reference>
<evidence type="ECO:0000259" key="17">
    <source>
        <dbReference type="PROSITE" id="PS50851"/>
    </source>
</evidence>
<dbReference type="PRINTS" id="PR00344">
    <property type="entry name" value="BCTRLSENSOR"/>
</dbReference>
<dbReference type="SMART" id="SM00073">
    <property type="entry name" value="HPT"/>
    <property type="match status" value="1"/>
</dbReference>
<sequence length="651" mass="72226">MAELTEYLEVFIEEMEEQLQEMEKEILGLEAGGNSATGVQALFRAAHTLKGSSAAMGIEPVHQLTHEMEFVLDKVRSKQLDVTPALINLLFSCLDHLQQLKQEYLSGEGISTDISSLVREMKTLESAGPKSEEVISEPVSDADISARAAEAERQGLHVYLVHIQLAPECMMKAARAVVIEQNMAEKGKVLQVFPSLQGNDPEDAQFERLQIVWATSLEIPEVQEYILASADVETVHVEDYSSEATSKEKENLQPIVNSQKTQSSIRVNVDRLEHLMNLVGELVIHQTRIHQVEHLLSQRYGDEAVEELEGITDQVSRVIGDLQESVMKIRMLPIEQLFNRFPRMVRDLSQTLHKEVELVIEGKETELDRTLIEEISDPLIHLIRNAVDHGIEAPETRSKLGKHPRGLLKIQAAHEENQVVITIEDDGKGLDPHKLKSSALAKGIIGDEEAAGLTDQQAIQLIFRPGFSTASAVTEVSGRGVGMDIVKNHIEKLNGMIDIETELGKGTRFKIKLPLTLAIITGLLVKLNEQTFILPMSNVAEIVRIPQEQIETIKGQTVVVIRNQVIPLVWLHDSFNIPRPEKQRKMLPVVIVGIAEKRLALMVDELIGNQEIVIKSLGSYLGKVNGILGGTILGDGRVAMILEVSGILKMV</sequence>
<dbReference type="InterPro" id="IPR035891">
    <property type="entry name" value="CheY-binding_CheA"/>
</dbReference>
<dbReference type="GO" id="GO:0004673">
    <property type="term" value="F:protein histidine kinase activity"/>
    <property type="evidence" value="ECO:0007669"/>
    <property type="project" value="UniProtKB-EC"/>
</dbReference>
<dbReference type="InterPro" id="IPR008207">
    <property type="entry name" value="Sig_transdc_His_kin_Hpt_dom"/>
</dbReference>
<gene>
    <name evidence="19" type="ORF">VF724_03925</name>
</gene>
<comment type="catalytic activity">
    <reaction evidence="1">
        <text>ATP + protein L-histidine = ADP + protein N-phospho-L-histidine.</text>
        <dbReference type="EC" id="2.7.13.3"/>
    </reaction>
</comment>
<dbReference type="InterPro" id="IPR036890">
    <property type="entry name" value="HATPase_C_sf"/>
</dbReference>
<dbReference type="PROSITE" id="PS50894">
    <property type="entry name" value="HPT"/>
    <property type="match status" value="1"/>
</dbReference>
<keyword evidence="20" id="KW-1185">Reference proteome</keyword>
<dbReference type="SUPFAM" id="SSF47384">
    <property type="entry name" value="Homodimeric domain of signal transducing histidine kinase"/>
    <property type="match status" value="1"/>
</dbReference>
<dbReference type="InterPro" id="IPR036061">
    <property type="entry name" value="CheW-like_dom_sf"/>
</dbReference>
<comment type="caution">
    <text evidence="19">The sequence shown here is derived from an EMBL/GenBank/DDBJ whole genome shotgun (WGS) entry which is preliminary data.</text>
</comment>
<dbReference type="EC" id="2.7.13.3" evidence="3"/>
<evidence type="ECO:0000256" key="13">
    <source>
        <dbReference type="ARBA" id="ARBA00035100"/>
    </source>
</evidence>
<dbReference type="InterPro" id="IPR036641">
    <property type="entry name" value="HPT_dom_sf"/>
</dbReference>
<feature type="domain" description="HPt" evidence="18">
    <location>
        <begin position="1"/>
        <end position="104"/>
    </location>
</feature>
<feature type="domain" description="Histidine kinase" evidence="16">
    <location>
        <begin position="277"/>
        <end position="517"/>
    </location>
</feature>
<protein>
    <recommendedName>
        <fullName evidence="4">Chemotaxis protein CheA</fullName>
        <ecNumber evidence="3">2.7.13.3</ecNumber>
    </recommendedName>
</protein>
<keyword evidence="9" id="KW-0547">Nucleotide-binding</keyword>
<dbReference type="Proteomes" id="UP001310386">
    <property type="component" value="Unassembled WGS sequence"/>
</dbReference>